<evidence type="ECO:0000313" key="2">
    <source>
        <dbReference type="Proteomes" id="UP000249547"/>
    </source>
</evidence>
<dbReference type="OrthoDB" id="1243577at2"/>
<protein>
    <submittedName>
        <fullName evidence="1">Uncharacterized protein</fullName>
    </submittedName>
</protein>
<dbReference type="Proteomes" id="UP000249547">
    <property type="component" value="Unassembled WGS sequence"/>
</dbReference>
<dbReference type="AlphaFoldDB" id="A0A327QP45"/>
<sequence length="204" mass="24273">MTKNSEQDIKEFIKDLSFNAMQKSLYFPVDRAFLMPYLSEIMSYDNLDFIRFNLELSVSLYTKKLFLCLPEIWKSISLDDIFNIAEKLVDAESFNLLIMFTYKYLEIDILEELFSLLYKSKPISMVNEVLSYVSHQYHVFVKSEPEIEEYYLDSDWGVDLDKFLYIKQVLLLDKRVKPALLEEMYLASYFNQLLDKVVERGMSK</sequence>
<accession>A0A327QP45</accession>
<reference evidence="1 2" key="1">
    <citation type="submission" date="2018-06" db="EMBL/GenBank/DDBJ databases">
        <title>Genomic Encyclopedia of Archaeal and Bacterial Type Strains, Phase II (KMG-II): from individual species to whole genera.</title>
        <authorList>
            <person name="Goeker M."/>
        </authorList>
    </citation>
    <scope>NUCLEOTIDE SEQUENCE [LARGE SCALE GENOMIC DNA]</scope>
    <source>
        <strain evidence="1 2">DSM 23857</strain>
    </source>
</reference>
<keyword evidence="2" id="KW-1185">Reference proteome</keyword>
<organism evidence="1 2">
    <name type="scientific">Chitinophaga skermanii</name>
    <dbReference type="NCBI Taxonomy" id="331697"/>
    <lineage>
        <taxon>Bacteria</taxon>
        <taxon>Pseudomonadati</taxon>
        <taxon>Bacteroidota</taxon>
        <taxon>Chitinophagia</taxon>
        <taxon>Chitinophagales</taxon>
        <taxon>Chitinophagaceae</taxon>
        <taxon>Chitinophaga</taxon>
    </lineage>
</organism>
<dbReference type="RefSeq" id="WP_111598013.1">
    <property type="nucleotide sequence ID" value="NZ_QLLL01000004.1"/>
</dbReference>
<name>A0A327QP45_9BACT</name>
<gene>
    <name evidence="1" type="ORF">LX64_02580</name>
</gene>
<proteinExistence type="predicted"/>
<evidence type="ECO:0000313" key="1">
    <source>
        <dbReference type="EMBL" id="RAJ05422.1"/>
    </source>
</evidence>
<comment type="caution">
    <text evidence="1">The sequence shown here is derived from an EMBL/GenBank/DDBJ whole genome shotgun (WGS) entry which is preliminary data.</text>
</comment>
<dbReference type="EMBL" id="QLLL01000004">
    <property type="protein sequence ID" value="RAJ05422.1"/>
    <property type="molecule type" value="Genomic_DNA"/>
</dbReference>